<dbReference type="EMBL" id="JPIU01000025">
    <property type="protein sequence ID" value="KIO46765.1"/>
    <property type="molecule type" value="Genomic_DNA"/>
</dbReference>
<dbReference type="AlphaFoldDB" id="A0A0C3R8J9"/>
<dbReference type="OrthoDB" id="9799835at2"/>
<accession>A0A0C3R8J9</accession>
<keyword evidence="3" id="KW-0238">DNA-binding</keyword>
<evidence type="ECO:0000256" key="3">
    <source>
        <dbReference type="ARBA" id="ARBA00023125"/>
    </source>
</evidence>
<comment type="caution">
    <text evidence="5">The sequence shown here is derived from an EMBL/GenBank/DDBJ whole genome shotgun (WGS) entry which is preliminary data.</text>
</comment>
<comment type="similarity">
    <text evidence="1 4">Belongs to the bacterial histone-like protein family.</text>
</comment>
<dbReference type="PANTHER" id="PTHR33175:SF3">
    <property type="entry name" value="DNA-BINDING PROTEIN HU-BETA"/>
    <property type="match status" value="1"/>
</dbReference>
<keyword evidence="6" id="KW-1185">Reference proteome</keyword>
<dbReference type="GO" id="GO:0030527">
    <property type="term" value="F:structural constituent of chromatin"/>
    <property type="evidence" value="ECO:0007669"/>
    <property type="project" value="InterPro"/>
</dbReference>
<dbReference type="Proteomes" id="UP000031980">
    <property type="component" value="Unassembled WGS sequence"/>
</dbReference>
<reference evidence="5 6" key="1">
    <citation type="submission" date="2014-07" db="EMBL/GenBank/DDBJ databases">
        <title>Porphyromonadaceae bacterium OUH 308042 = ATCC BAA-2681 = DSM 28342 draft genome.</title>
        <authorList>
            <person name="Sydenham T.V."/>
            <person name="Hasman H."/>
            <person name="Justensen U.S."/>
        </authorList>
    </citation>
    <scope>NUCLEOTIDE SEQUENCE [LARGE SCALE GENOMIC DNA]</scope>
    <source>
        <strain evidence="5 6">OUH 308042</strain>
    </source>
</reference>
<dbReference type="RefSeq" id="WP_041502270.1">
    <property type="nucleotide sequence ID" value="NZ_JPIT01000008.1"/>
</dbReference>
<dbReference type="GO" id="GO:0030261">
    <property type="term" value="P:chromosome condensation"/>
    <property type="evidence" value="ECO:0007669"/>
    <property type="project" value="UniProtKB-KW"/>
</dbReference>
<evidence type="ECO:0000256" key="2">
    <source>
        <dbReference type="ARBA" id="ARBA00023067"/>
    </source>
</evidence>
<evidence type="ECO:0000256" key="4">
    <source>
        <dbReference type="RuleBase" id="RU003939"/>
    </source>
</evidence>
<evidence type="ECO:0000313" key="6">
    <source>
        <dbReference type="Proteomes" id="UP000031980"/>
    </source>
</evidence>
<dbReference type="GO" id="GO:0005829">
    <property type="term" value="C:cytosol"/>
    <property type="evidence" value="ECO:0007669"/>
    <property type="project" value="TreeGrafter"/>
</dbReference>
<organism evidence="5 6">
    <name type="scientific">Sanguibacteroides justesenii</name>
    <dbReference type="NCBI Taxonomy" id="1547597"/>
    <lineage>
        <taxon>Bacteria</taxon>
        <taxon>Pseudomonadati</taxon>
        <taxon>Bacteroidota</taxon>
        <taxon>Bacteroidia</taxon>
        <taxon>Bacteroidales</taxon>
        <taxon>Porphyromonadaceae</taxon>
        <taxon>Sanguibacteroides</taxon>
    </lineage>
</organism>
<dbReference type="SMART" id="SM00411">
    <property type="entry name" value="BHL"/>
    <property type="match status" value="1"/>
</dbReference>
<dbReference type="GO" id="GO:0003677">
    <property type="term" value="F:DNA binding"/>
    <property type="evidence" value="ECO:0007669"/>
    <property type="project" value="UniProtKB-KW"/>
</dbReference>
<dbReference type="PANTHER" id="PTHR33175">
    <property type="entry name" value="DNA-BINDING PROTEIN HU"/>
    <property type="match status" value="1"/>
</dbReference>
<evidence type="ECO:0000256" key="1">
    <source>
        <dbReference type="ARBA" id="ARBA00010529"/>
    </source>
</evidence>
<dbReference type="InterPro" id="IPR000119">
    <property type="entry name" value="Hist_DNA-bd"/>
</dbReference>
<dbReference type="SUPFAM" id="SSF47729">
    <property type="entry name" value="IHF-like DNA-binding proteins"/>
    <property type="match status" value="1"/>
</dbReference>
<keyword evidence="2" id="KW-0226">DNA condensation</keyword>
<gene>
    <name evidence="5" type="ORF">BA92_02585</name>
</gene>
<dbReference type="InterPro" id="IPR010992">
    <property type="entry name" value="IHF-like_DNA-bd_dom_sf"/>
</dbReference>
<evidence type="ECO:0000313" key="5">
    <source>
        <dbReference type="EMBL" id="KIO46765.1"/>
    </source>
</evidence>
<proteinExistence type="inferred from homology"/>
<dbReference type="Gene3D" id="4.10.520.10">
    <property type="entry name" value="IHF-like DNA-binding proteins"/>
    <property type="match status" value="1"/>
</dbReference>
<sequence length="97" mass="10824">MNKKELTKKVALKSGLTQTLTANIVNTVIETIRESLATGESVTIHDFGTLAVKKQKPRGRFNLSTHEVEDAVPREFIKFITSKSLKLQQKNKAQVSN</sequence>
<dbReference type="Pfam" id="PF00216">
    <property type="entry name" value="Bac_DNA_binding"/>
    <property type="match status" value="1"/>
</dbReference>
<name>A0A0C3R8J9_9PORP</name>
<protein>
    <submittedName>
        <fullName evidence="5">Uncharacterized protein</fullName>
    </submittedName>
</protein>